<dbReference type="Gene3D" id="2.180.10.10">
    <property type="entry name" value="RHS repeat-associated core"/>
    <property type="match status" value="1"/>
</dbReference>
<proteinExistence type="predicted"/>
<accession>A0A941DCC1</accession>
<dbReference type="RefSeq" id="WP_212682523.1">
    <property type="nucleotide sequence ID" value="NZ_JAGSPM010000001.1"/>
</dbReference>
<evidence type="ECO:0000256" key="1">
    <source>
        <dbReference type="ARBA" id="ARBA00022737"/>
    </source>
</evidence>
<evidence type="ECO:0000313" key="4">
    <source>
        <dbReference type="Proteomes" id="UP000680158"/>
    </source>
</evidence>
<evidence type="ECO:0000313" key="3">
    <source>
        <dbReference type="EMBL" id="MBR7745038.1"/>
    </source>
</evidence>
<dbReference type="PANTHER" id="PTHR32305:SF15">
    <property type="entry name" value="PROTEIN RHSA-RELATED"/>
    <property type="match status" value="1"/>
</dbReference>
<gene>
    <name evidence="3" type="ORF">KDM92_00480</name>
</gene>
<protein>
    <recommendedName>
        <fullName evidence="2">Teneurin-like YD-shell domain-containing protein</fullName>
    </recommendedName>
</protein>
<keyword evidence="4" id="KW-1185">Reference proteome</keyword>
<feature type="domain" description="Teneurin-like YD-shell" evidence="2">
    <location>
        <begin position="287"/>
        <end position="385"/>
    </location>
</feature>
<dbReference type="EMBL" id="JAGSPM010000001">
    <property type="protein sequence ID" value="MBR7745038.1"/>
    <property type="molecule type" value="Genomic_DNA"/>
</dbReference>
<evidence type="ECO:0000259" key="2">
    <source>
        <dbReference type="Pfam" id="PF25023"/>
    </source>
</evidence>
<dbReference type="InterPro" id="IPR050708">
    <property type="entry name" value="T6SS_VgrG/RHS"/>
</dbReference>
<comment type="caution">
    <text evidence="3">The sequence shown here is derived from an EMBL/GenBank/DDBJ whole genome shotgun (WGS) entry which is preliminary data.</text>
</comment>
<name>A0A941DCC1_9BURK</name>
<dbReference type="Pfam" id="PF25023">
    <property type="entry name" value="TEN_YD-shell"/>
    <property type="match status" value="1"/>
</dbReference>
<dbReference type="InterPro" id="IPR022385">
    <property type="entry name" value="Rhs_assc_core"/>
</dbReference>
<dbReference type="AlphaFoldDB" id="A0A941DCC1"/>
<dbReference type="PANTHER" id="PTHR32305">
    <property type="match status" value="1"/>
</dbReference>
<dbReference type="NCBIfam" id="TIGR03696">
    <property type="entry name" value="Rhs_assc_core"/>
    <property type="match status" value="1"/>
</dbReference>
<keyword evidence="1" id="KW-0677">Repeat</keyword>
<dbReference type="InterPro" id="IPR056823">
    <property type="entry name" value="TEN-like_YD-shell"/>
</dbReference>
<reference evidence="3 4" key="1">
    <citation type="submission" date="2021-04" db="EMBL/GenBank/DDBJ databases">
        <title>novel species isolated from subtropical streams in China.</title>
        <authorList>
            <person name="Lu H."/>
        </authorList>
    </citation>
    <scope>NUCLEOTIDE SEQUENCE [LARGE SCALE GENOMIC DNA]</scope>
    <source>
        <strain evidence="3 4">BYS107W</strain>
    </source>
</reference>
<sequence length="554" mass="56187">MADCTLSNTGQTAASSISYSSIAGVSITGQVSSCAANSTCGNITLTTATAAGNYTGTYTATPNAGTAATRAINMTVASAGAAVLNLSNCTSTNNTTSPTPASSTCTLSNTGPTAVSSISYTAPAGTTASGPTGSCAANSTCGNVTVTTNTAAGNYTGNLTVTPNTGTAAVTGINLTVNTAAGAPTLSLLSCTSNNFTTTPNKASTTCSHKNTGTVAISSISYSTLAGMSTTGPTGACAANTVCGTVVVSTGTTAGNYTGTLSISSVPAASSATNLAIDLTVNGANAETVTYLHTDGLGSPVAKTNASGVRIKQTKYEAYGMTVAGTDKPTIGFTGHYNDSDTELTYMQQRYYDPVAGRFLSEDPVLTDSNTGASFNRYVYANNNPYRFIDPDGRDSAMFYGTNPSYQMSDPCHGDATCSGRVLTTMAVAYGGGIVALARSIIMGAARETFKEATSRGKASEEKVLSEMGLKKNTESVSTAEGKSIPDGMTATKSVEIKDAACVACTKQVRIQTEAAKASGKESVLVTGQKTHVTKPAEKAFDRIIRRDDLGPQK</sequence>
<organism evidence="3 4">
    <name type="scientific">Undibacterium baiyunense</name>
    <dbReference type="NCBI Taxonomy" id="2828731"/>
    <lineage>
        <taxon>Bacteria</taxon>
        <taxon>Pseudomonadati</taxon>
        <taxon>Pseudomonadota</taxon>
        <taxon>Betaproteobacteria</taxon>
        <taxon>Burkholderiales</taxon>
        <taxon>Oxalobacteraceae</taxon>
        <taxon>Undibacterium</taxon>
    </lineage>
</organism>
<dbReference type="Proteomes" id="UP000680158">
    <property type="component" value="Unassembled WGS sequence"/>
</dbReference>